<keyword evidence="3" id="KW-1185">Reference proteome</keyword>
<sequence>MPPSSHEIHGLGPSMGGGGWGLRRRRHDHRRPAGALATCSHPLHEICGLGPSIWGGGWGLLRGVTTAAGQEYRRCAPTRCRIDFDTTMSGEHLPRHQNNKSKISALLI</sequence>
<reference evidence="3" key="2">
    <citation type="submission" date="2013-12" db="EMBL/GenBank/DDBJ databases">
        <authorList>
            <person name="Yu Y."/>
            <person name="Lee S."/>
            <person name="de Baynast K."/>
            <person name="Wissotski M."/>
            <person name="Liu L."/>
            <person name="Talag J."/>
            <person name="Goicoechea J."/>
            <person name="Angelova A."/>
            <person name="Jetty R."/>
            <person name="Kudrna D."/>
            <person name="Golser W."/>
            <person name="Rivera L."/>
            <person name="Zhang J."/>
            <person name="Wing R."/>
        </authorList>
    </citation>
    <scope>NUCLEOTIDE SEQUENCE</scope>
</reference>
<organism evidence="2 3">
    <name type="scientific">Leersia perrieri</name>
    <dbReference type="NCBI Taxonomy" id="77586"/>
    <lineage>
        <taxon>Eukaryota</taxon>
        <taxon>Viridiplantae</taxon>
        <taxon>Streptophyta</taxon>
        <taxon>Embryophyta</taxon>
        <taxon>Tracheophyta</taxon>
        <taxon>Spermatophyta</taxon>
        <taxon>Magnoliopsida</taxon>
        <taxon>Liliopsida</taxon>
        <taxon>Poales</taxon>
        <taxon>Poaceae</taxon>
        <taxon>BOP clade</taxon>
        <taxon>Oryzoideae</taxon>
        <taxon>Oryzeae</taxon>
        <taxon>Oryzinae</taxon>
        <taxon>Leersia</taxon>
    </lineage>
</organism>
<protein>
    <submittedName>
        <fullName evidence="2">Uncharacterized protein</fullName>
    </submittedName>
</protein>
<feature type="region of interest" description="Disordered" evidence="1">
    <location>
        <begin position="1"/>
        <end position="27"/>
    </location>
</feature>
<dbReference type="AlphaFoldDB" id="A0A0D9X6Q1"/>
<dbReference type="Proteomes" id="UP000032180">
    <property type="component" value="Chromosome 8"/>
</dbReference>
<name>A0A0D9X6Q1_9ORYZ</name>
<accession>A0A0D9X6Q1</accession>
<proteinExistence type="predicted"/>
<dbReference type="Gramene" id="LPERR08G09060.1">
    <property type="protein sequence ID" value="LPERR08G09060.1"/>
    <property type="gene ID" value="LPERR08G09060"/>
</dbReference>
<dbReference type="HOGENOM" id="CLU_2200742_0_0_1"/>
<evidence type="ECO:0000313" key="3">
    <source>
        <dbReference type="Proteomes" id="UP000032180"/>
    </source>
</evidence>
<evidence type="ECO:0000313" key="2">
    <source>
        <dbReference type="EnsemblPlants" id="LPERR08G09060.1"/>
    </source>
</evidence>
<reference evidence="2" key="3">
    <citation type="submission" date="2015-04" db="UniProtKB">
        <authorList>
            <consortium name="EnsemblPlants"/>
        </authorList>
    </citation>
    <scope>IDENTIFICATION</scope>
</reference>
<dbReference type="EnsemblPlants" id="LPERR08G09060.1">
    <property type="protein sequence ID" value="LPERR08G09060.1"/>
    <property type="gene ID" value="LPERR08G09060"/>
</dbReference>
<evidence type="ECO:0000256" key="1">
    <source>
        <dbReference type="SAM" id="MobiDB-lite"/>
    </source>
</evidence>
<reference evidence="2 3" key="1">
    <citation type="submission" date="2012-08" db="EMBL/GenBank/DDBJ databases">
        <title>Oryza genome evolution.</title>
        <authorList>
            <person name="Wing R.A."/>
        </authorList>
    </citation>
    <scope>NUCLEOTIDE SEQUENCE</scope>
</reference>